<dbReference type="GO" id="GO:0005986">
    <property type="term" value="P:sucrose biosynthetic process"/>
    <property type="evidence" value="ECO:0007669"/>
    <property type="project" value="TreeGrafter"/>
</dbReference>
<dbReference type="Proteomes" id="UP000886595">
    <property type="component" value="Unassembled WGS sequence"/>
</dbReference>
<evidence type="ECO:0000313" key="7">
    <source>
        <dbReference type="Proteomes" id="UP000886595"/>
    </source>
</evidence>
<reference evidence="6 7" key="1">
    <citation type="submission" date="2020-02" db="EMBL/GenBank/DDBJ databases">
        <authorList>
            <person name="Ma Q."/>
            <person name="Huang Y."/>
            <person name="Song X."/>
            <person name="Pei D."/>
        </authorList>
    </citation>
    <scope>NUCLEOTIDE SEQUENCE [LARGE SCALE GENOMIC DNA]</scope>
    <source>
        <strain evidence="6">Sxm20200214</strain>
        <tissue evidence="6">Leaf</tissue>
    </source>
</reference>
<dbReference type="Pfam" id="PF18913">
    <property type="entry name" value="FBPase_C"/>
    <property type="match status" value="1"/>
</dbReference>
<evidence type="ECO:0000256" key="3">
    <source>
        <dbReference type="ARBA" id="ARBA00022842"/>
    </source>
</evidence>
<dbReference type="GO" id="GO:0005829">
    <property type="term" value="C:cytosol"/>
    <property type="evidence" value="ECO:0007669"/>
    <property type="project" value="TreeGrafter"/>
</dbReference>
<gene>
    <name evidence="6" type="ORF">Bca52824_036784</name>
</gene>
<comment type="caution">
    <text evidence="6">The sequence shown here is derived from an EMBL/GenBank/DDBJ whole genome shotgun (WGS) entry which is preliminary data.</text>
</comment>
<evidence type="ECO:0000256" key="4">
    <source>
        <dbReference type="ARBA" id="ARBA00032973"/>
    </source>
</evidence>
<dbReference type="SUPFAM" id="SSF56655">
    <property type="entry name" value="Carbohydrate phosphatase"/>
    <property type="match status" value="1"/>
</dbReference>
<dbReference type="AlphaFoldDB" id="A0A8X7S5Z9"/>
<dbReference type="InterPro" id="IPR000146">
    <property type="entry name" value="FBPase_class-1"/>
</dbReference>
<protein>
    <recommendedName>
        <fullName evidence="4">D-fructose-1,6-bisphosphate 1-phosphohydrolase</fullName>
    </recommendedName>
</protein>
<dbReference type="GO" id="GO:0042132">
    <property type="term" value="F:fructose 1,6-bisphosphate 1-phosphatase activity"/>
    <property type="evidence" value="ECO:0007669"/>
    <property type="project" value="TreeGrafter"/>
</dbReference>
<keyword evidence="7" id="KW-1185">Reference proteome</keyword>
<organism evidence="6 7">
    <name type="scientific">Brassica carinata</name>
    <name type="common">Ethiopian mustard</name>
    <name type="synonym">Abyssinian cabbage</name>
    <dbReference type="NCBI Taxonomy" id="52824"/>
    <lineage>
        <taxon>Eukaryota</taxon>
        <taxon>Viridiplantae</taxon>
        <taxon>Streptophyta</taxon>
        <taxon>Embryophyta</taxon>
        <taxon>Tracheophyta</taxon>
        <taxon>Spermatophyta</taxon>
        <taxon>Magnoliopsida</taxon>
        <taxon>eudicotyledons</taxon>
        <taxon>Gunneridae</taxon>
        <taxon>Pentapetalae</taxon>
        <taxon>rosids</taxon>
        <taxon>malvids</taxon>
        <taxon>Brassicales</taxon>
        <taxon>Brassicaceae</taxon>
        <taxon>Brassiceae</taxon>
        <taxon>Brassica</taxon>
    </lineage>
</organism>
<dbReference type="InterPro" id="IPR044015">
    <property type="entry name" value="FBPase_C_dom"/>
</dbReference>
<dbReference type="PANTHER" id="PTHR11556:SF1">
    <property type="entry name" value="FRUCTOSE-BISPHOSPHATASE"/>
    <property type="match status" value="1"/>
</dbReference>
<dbReference type="PANTHER" id="PTHR11556">
    <property type="entry name" value="FRUCTOSE-1,6-BISPHOSPHATASE-RELATED"/>
    <property type="match status" value="1"/>
</dbReference>
<evidence type="ECO:0000313" key="6">
    <source>
        <dbReference type="EMBL" id="KAG2300312.1"/>
    </source>
</evidence>
<keyword evidence="2" id="KW-0479">Metal-binding</keyword>
<evidence type="ECO:0000256" key="2">
    <source>
        <dbReference type="ARBA" id="ARBA00022723"/>
    </source>
</evidence>
<dbReference type="GO" id="GO:0046872">
    <property type="term" value="F:metal ion binding"/>
    <property type="evidence" value="ECO:0007669"/>
    <property type="project" value="UniProtKB-KW"/>
</dbReference>
<dbReference type="EMBL" id="JAAMPC010000008">
    <property type="protein sequence ID" value="KAG2300312.1"/>
    <property type="molecule type" value="Genomic_DNA"/>
</dbReference>
<dbReference type="GO" id="GO:0006002">
    <property type="term" value="P:fructose 6-phosphate metabolic process"/>
    <property type="evidence" value="ECO:0007669"/>
    <property type="project" value="TreeGrafter"/>
</dbReference>
<dbReference type="OrthoDB" id="1691544at2759"/>
<evidence type="ECO:0000259" key="5">
    <source>
        <dbReference type="Pfam" id="PF18913"/>
    </source>
</evidence>
<comment type="pathway">
    <text evidence="1">Carbohydrate biosynthesis; Calvin cycle.</text>
</comment>
<name>A0A8X7S5Z9_BRACI</name>
<proteinExistence type="predicted"/>
<dbReference type="Gene3D" id="3.40.190.80">
    <property type="match status" value="1"/>
</dbReference>
<sequence>MATLKSKGVFAFTLNPMYSEFVLLTQENIEIPKTGKIYYQLTLFYGGIYVYPRDAKSKNGKLRLFYEYAPMSFIVEQAQGTGSYQRVLISNCPR</sequence>
<evidence type="ECO:0000256" key="1">
    <source>
        <dbReference type="ARBA" id="ARBA00005215"/>
    </source>
</evidence>
<feature type="domain" description="Fructose-1-6-bisphosphatase class 1 C-terminal" evidence="5">
    <location>
        <begin position="42"/>
        <end position="83"/>
    </location>
</feature>
<dbReference type="GO" id="GO:0006000">
    <property type="term" value="P:fructose metabolic process"/>
    <property type="evidence" value="ECO:0007669"/>
    <property type="project" value="TreeGrafter"/>
</dbReference>
<accession>A0A8X7S5Z9</accession>
<dbReference type="GO" id="GO:0006094">
    <property type="term" value="P:gluconeogenesis"/>
    <property type="evidence" value="ECO:0007669"/>
    <property type="project" value="TreeGrafter"/>
</dbReference>
<keyword evidence="3" id="KW-0460">Magnesium</keyword>
<dbReference type="GO" id="GO:0030388">
    <property type="term" value="P:fructose 1,6-bisphosphate metabolic process"/>
    <property type="evidence" value="ECO:0007669"/>
    <property type="project" value="TreeGrafter"/>
</dbReference>